<protein>
    <submittedName>
        <fullName evidence="5">LCP family protein</fullName>
    </submittedName>
</protein>
<comment type="caution">
    <text evidence="5">The sequence shown here is derived from an EMBL/GenBank/DDBJ whole genome shotgun (WGS) entry which is preliminary data.</text>
</comment>
<dbReference type="Gene3D" id="3.40.630.190">
    <property type="entry name" value="LCP protein"/>
    <property type="match status" value="1"/>
</dbReference>
<evidence type="ECO:0000256" key="2">
    <source>
        <dbReference type="SAM" id="MobiDB-lite"/>
    </source>
</evidence>
<feature type="domain" description="Cell envelope-related transcriptional attenuator" evidence="4">
    <location>
        <begin position="103"/>
        <end position="257"/>
    </location>
</feature>
<dbReference type="Proteomes" id="UP001501581">
    <property type="component" value="Unassembled WGS sequence"/>
</dbReference>
<dbReference type="PANTHER" id="PTHR33392:SF6">
    <property type="entry name" value="POLYISOPRENYL-TEICHOIC ACID--PEPTIDOGLYCAN TEICHOIC ACID TRANSFERASE TAGU"/>
    <property type="match status" value="1"/>
</dbReference>
<name>A0ABP4EB54_9ACTN</name>
<dbReference type="NCBIfam" id="TIGR00350">
    <property type="entry name" value="lytR_cpsA_psr"/>
    <property type="match status" value="1"/>
</dbReference>
<dbReference type="InterPro" id="IPR004474">
    <property type="entry name" value="LytR_CpsA_psr"/>
</dbReference>
<sequence length="404" mass="43923">MSDVESGRHRAAPRSRHRIAKAFGYGILALTLAIGLFGVYTYRMLNDNIHTINVDKQLGADRPEEVDVEGPKEPMNVLVMGSDTRDGEGNAIDQHTGGGYGLSDTTILMHLSADREFAYGVSLPRDAMVQRPTCFKEDGTEIPGGFAMWNAAFSLGGPACTIRQFEQLSGIRVDHFVVVDFNGFRDMVNAIDGVEICLPEDVNDPVGNIYLKAGTRKVKGQEALDYVRVRHNISSNGDIGRMKRQQEFIAAMANKVMSMGVLGRPDRLLKFLTAATKSLTLDHKLNSPLKIADIGSQFSGIGLDNIKFITVPWDFYEPDPNRLVWAEDANALWKKVKFDKPLSKRLSSEVVSAARRPGSTASADPDAGSSESPSAEETESSESPSLSPDDADREATAAANGLCA</sequence>
<dbReference type="RefSeq" id="WP_343993688.1">
    <property type="nucleotide sequence ID" value="NZ_BAAALG010000007.1"/>
</dbReference>
<keyword evidence="3" id="KW-0472">Membrane</keyword>
<keyword evidence="3" id="KW-0812">Transmembrane</keyword>
<evidence type="ECO:0000256" key="3">
    <source>
        <dbReference type="SAM" id="Phobius"/>
    </source>
</evidence>
<dbReference type="InterPro" id="IPR050922">
    <property type="entry name" value="LytR/CpsA/Psr_CW_biosynth"/>
</dbReference>
<dbReference type="EMBL" id="BAAALG010000007">
    <property type="protein sequence ID" value="GAA1100964.1"/>
    <property type="molecule type" value="Genomic_DNA"/>
</dbReference>
<dbReference type="PANTHER" id="PTHR33392">
    <property type="entry name" value="POLYISOPRENYL-TEICHOIC ACID--PEPTIDOGLYCAN TEICHOIC ACID TRANSFERASE TAGU"/>
    <property type="match status" value="1"/>
</dbReference>
<evidence type="ECO:0000313" key="6">
    <source>
        <dbReference type="Proteomes" id="UP001501581"/>
    </source>
</evidence>
<evidence type="ECO:0000259" key="4">
    <source>
        <dbReference type="Pfam" id="PF03816"/>
    </source>
</evidence>
<evidence type="ECO:0000256" key="1">
    <source>
        <dbReference type="ARBA" id="ARBA00006068"/>
    </source>
</evidence>
<evidence type="ECO:0000313" key="5">
    <source>
        <dbReference type="EMBL" id="GAA1100964.1"/>
    </source>
</evidence>
<accession>A0ABP4EB54</accession>
<feature type="region of interest" description="Disordered" evidence="2">
    <location>
        <begin position="349"/>
        <end position="404"/>
    </location>
</feature>
<keyword evidence="3" id="KW-1133">Transmembrane helix</keyword>
<organism evidence="5 6">
    <name type="scientific">Nocardioides dubius</name>
    <dbReference type="NCBI Taxonomy" id="317019"/>
    <lineage>
        <taxon>Bacteria</taxon>
        <taxon>Bacillati</taxon>
        <taxon>Actinomycetota</taxon>
        <taxon>Actinomycetes</taxon>
        <taxon>Propionibacteriales</taxon>
        <taxon>Nocardioidaceae</taxon>
        <taxon>Nocardioides</taxon>
    </lineage>
</organism>
<keyword evidence="6" id="KW-1185">Reference proteome</keyword>
<proteinExistence type="inferred from homology"/>
<feature type="compositionally biased region" description="Low complexity" evidence="2">
    <location>
        <begin position="361"/>
        <end position="373"/>
    </location>
</feature>
<feature type="transmembrane region" description="Helical" evidence="3">
    <location>
        <begin position="22"/>
        <end position="42"/>
    </location>
</feature>
<reference evidence="6" key="1">
    <citation type="journal article" date="2019" name="Int. J. Syst. Evol. Microbiol.">
        <title>The Global Catalogue of Microorganisms (GCM) 10K type strain sequencing project: providing services to taxonomists for standard genome sequencing and annotation.</title>
        <authorList>
            <consortium name="The Broad Institute Genomics Platform"/>
            <consortium name="The Broad Institute Genome Sequencing Center for Infectious Disease"/>
            <person name="Wu L."/>
            <person name="Ma J."/>
        </authorList>
    </citation>
    <scope>NUCLEOTIDE SEQUENCE [LARGE SCALE GENOMIC DNA]</scope>
    <source>
        <strain evidence="6">JCM 13008</strain>
    </source>
</reference>
<comment type="similarity">
    <text evidence="1">Belongs to the LytR/CpsA/Psr (LCP) family.</text>
</comment>
<gene>
    <name evidence="5" type="ORF">GCM10009668_18850</name>
</gene>
<dbReference type="Pfam" id="PF03816">
    <property type="entry name" value="LytR_cpsA_psr"/>
    <property type="match status" value="1"/>
</dbReference>